<dbReference type="Proteomes" id="UP000063308">
    <property type="component" value="Chromosome"/>
</dbReference>
<reference evidence="1 2" key="1">
    <citation type="submission" date="2014-11" db="EMBL/GenBank/DDBJ databases">
        <title>Symbiosis island explosion on the genome of extra-slow-growing strains of soybean bradyrhizobia with massive insertion sequences.</title>
        <authorList>
            <person name="Iida T."/>
            <person name="Minamisawa K."/>
        </authorList>
    </citation>
    <scope>NUCLEOTIDE SEQUENCE [LARGE SCALE GENOMIC DNA]</scope>
    <source>
        <strain evidence="1 2">NK6</strain>
    </source>
</reference>
<evidence type="ECO:0000313" key="2">
    <source>
        <dbReference type="Proteomes" id="UP000063308"/>
    </source>
</evidence>
<name>A0A0E4FTA2_9BRAD</name>
<dbReference type="EMBL" id="AP014685">
    <property type="protein sequence ID" value="BAR57043.1"/>
    <property type="molecule type" value="Genomic_DNA"/>
</dbReference>
<evidence type="ECO:0000313" key="1">
    <source>
        <dbReference type="EMBL" id="BAR57043.1"/>
    </source>
</evidence>
<accession>A0A0E4FTA2</accession>
<gene>
    <name evidence="1" type="ORF">NK6_3870</name>
</gene>
<sequence>MDTQNTLGVAPRADVRFELMFDEALKCLLEGILMPPNVSCDALLAQVSTFTRRAEDFLGALPGGL</sequence>
<protein>
    <submittedName>
        <fullName evidence="1">Uncharacterized protein</fullName>
    </submittedName>
</protein>
<organism evidence="1 2">
    <name type="scientific">Bradyrhizobium diazoefficiens</name>
    <dbReference type="NCBI Taxonomy" id="1355477"/>
    <lineage>
        <taxon>Bacteria</taxon>
        <taxon>Pseudomonadati</taxon>
        <taxon>Pseudomonadota</taxon>
        <taxon>Alphaproteobacteria</taxon>
        <taxon>Hyphomicrobiales</taxon>
        <taxon>Nitrobacteraceae</taxon>
        <taxon>Bradyrhizobium</taxon>
    </lineage>
</organism>
<proteinExistence type="predicted"/>
<dbReference type="AlphaFoldDB" id="A0A0E4FTA2"/>